<feature type="transmembrane region" description="Helical" evidence="5">
    <location>
        <begin position="238"/>
        <end position="257"/>
    </location>
</feature>
<dbReference type="GO" id="GO:0016020">
    <property type="term" value="C:membrane"/>
    <property type="evidence" value="ECO:0007669"/>
    <property type="project" value="UniProtKB-SubCell"/>
</dbReference>
<keyword evidence="9" id="KW-1185">Reference proteome</keyword>
<feature type="transmembrane region" description="Helical" evidence="5">
    <location>
        <begin position="203"/>
        <end position="226"/>
    </location>
</feature>
<feature type="transmembrane region" description="Helical" evidence="5">
    <location>
        <begin position="263"/>
        <end position="281"/>
    </location>
</feature>
<name>V4R2B8_9HYPH</name>
<protein>
    <submittedName>
        <fullName evidence="8">Permease of the drug/metabolite transporter (DMT) superfamily</fullName>
    </submittedName>
</protein>
<feature type="transmembrane region" description="Helical" evidence="5">
    <location>
        <begin position="38"/>
        <end position="57"/>
    </location>
</feature>
<dbReference type="OrthoDB" id="184388at2"/>
<dbReference type="SUPFAM" id="SSF103481">
    <property type="entry name" value="Multidrug resistance efflux transporter EmrE"/>
    <property type="match status" value="2"/>
</dbReference>
<dbReference type="eggNOG" id="COG0697">
    <property type="taxonomic scope" value="Bacteria"/>
</dbReference>
<dbReference type="PANTHER" id="PTHR32322">
    <property type="entry name" value="INNER MEMBRANE TRANSPORTER"/>
    <property type="match status" value="1"/>
</dbReference>
<feature type="domain" description="EamA" evidence="7">
    <location>
        <begin position="150"/>
        <end position="279"/>
    </location>
</feature>
<evidence type="ECO:0000256" key="6">
    <source>
        <dbReference type="SAM" id="SignalP"/>
    </source>
</evidence>
<keyword evidence="4 5" id="KW-0472">Membrane</keyword>
<feature type="transmembrane region" description="Helical" evidence="5">
    <location>
        <begin position="122"/>
        <end position="142"/>
    </location>
</feature>
<dbReference type="STRING" id="631454.N177_1432"/>
<evidence type="ECO:0000256" key="5">
    <source>
        <dbReference type="SAM" id="Phobius"/>
    </source>
</evidence>
<keyword evidence="2 5" id="KW-0812">Transmembrane</keyword>
<dbReference type="PANTHER" id="PTHR32322:SF9">
    <property type="entry name" value="AMINO-ACID METABOLITE EFFLUX PUMP-RELATED"/>
    <property type="match status" value="1"/>
</dbReference>
<dbReference type="Proteomes" id="UP000017819">
    <property type="component" value="Unassembled WGS sequence"/>
</dbReference>
<dbReference type="InterPro" id="IPR050638">
    <property type="entry name" value="AA-Vitamin_Transporters"/>
</dbReference>
<feature type="transmembrane region" description="Helical" evidence="5">
    <location>
        <begin position="178"/>
        <end position="197"/>
    </location>
</feature>
<evidence type="ECO:0000313" key="8">
    <source>
        <dbReference type="EMBL" id="ESR26097.1"/>
    </source>
</evidence>
<evidence type="ECO:0000256" key="2">
    <source>
        <dbReference type="ARBA" id="ARBA00022692"/>
    </source>
</evidence>
<keyword evidence="3 5" id="KW-1133">Transmembrane helix</keyword>
<gene>
    <name evidence="8" type="ORF">N177_1432</name>
</gene>
<dbReference type="InterPro" id="IPR000620">
    <property type="entry name" value="EamA_dom"/>
</dbReference>
<feature type="transmembrane region" description="Helical" evidence="5">
    <location>
        <begin position="94"/>
        <end position="115"/>
    </location>
</feature>
<dbReference type="EMBL" id="AWXZ01000017">
    <property type="protein sequence ID" value="ESR26097.1"/>
    <property type="molecule type" value="Genomic_DNA"/>
</dbReference>
<reference evidence="8 9" key="1">
    <citation type="journal article" date="2014" name="Genome Announc.">
        <title>Draft Genome Sequence of Lutibaculum baratangense Strain AMV1T, Isolated from a Mud Volcano in Andamans, India.</title>
        <authorList>
            <person name="Singh A."/>
            <person name="Sreenivas A."/>
            <person name="Sathyanarayana Reddy G."/>
            <person name="Pinnaka A.K."/>
            <person name="Shivaji S."/>
        </authorList>
    </citation>
    <scope>NUCLEOTIDE SEQUENCE [LARGE SCALE GENOMIC DNA]</scope>
    <source>
        <strain evidence="8 9">AMV1</strain>
    </source>
</reference>
<evidence type="ECO:0000313" key="9">
    <source>
        <dbReference type="Proteomes" id="UP000017819"/>
    </source>
</evidence>
<evidence type="ECO:0000256" key="1">
    <source>
        <dbReference type="ARBA" id="ARBA00004141"/>
    </source>
</evidence>
<accession>V4R2B8</accession>
<proteinExistence type="predicted"/>
<comment type="subcellular location">
    <subcellularLocation>
        <location evidence="1">Membrane</location>
        <topology evidence="1">Multi-pass membrane protein</topology>
    </subcellularLocation>
</comment>
<keyword evidence="6" id="KW-0732">Signal</keyword>
<feature type="signal peptide" evidence="6">
    <location>
        <begin position="1"/>
        <end position="20"/>
    </location>
</feature>
<dbReference type="RefSeq" id="WP_023431577.1">
    <property type="nucleotide sequence ID" value="NZ_AWXZ01000017.1"/>
</dbReference>
<evidence type="ECO:0000256" key="3">
    <source>
        <dbReference type="ARBA" id="ARBA00022989"/>
    </source>
</evidence>
<organism evidence="8 9">
    <name type="scientific">Lutibaculum baratangense AMV1</name>
    <dbReference type="NCBI Taxonomy" id="631454"/>
    <lineage>
        <taxon>Bacteria</taxon>
        <taxon>Pseudomonadati</taxon>
        <taxon>Pseudomonadota</taxon>
        <taxon>Alphaproteobacteria</taxon>
        <taxon>Hyphomicrobiales</taxon>
        <taxon>Tepidamorphaceae</taxon>
        <taxon>Lutibaculum</taxon>
    </lineage>
</organism>
<evidence type="ECO:0000259" key="7">
    <source>
        <dbReference type="Pfam" id="PF00892"/>
    </source>
</evidence>
<sequence>MGKPGSTTLLLTAVAMAAFAGNSLLARAALSDGAMDPASYTLVRLVAGAIVLGLLLLPRQRPRGLAALPGSWASAAALFAYALAFSLAYLRLGAAIGTLILFASVQATMIGWGIARGHRPTPLEFAGLVLALGGLVYLLMPGLQTPDLVGSLLMVSSGAAWGVYSLRGRSARNPLDETAGNFLRAAMLCPPLFLVFLGDAGALSLAGCILAVVSGAVTSGLGYAVWYRTLPGLSPAQAGIVQLTVPVIAAFGAVLFLSEVLTLRILVGGALILGGVGLAILSRTPAAPRPIPNPRHTSD</sequence>
<evidence type="ECO:0000256" key="4">
    <source>
        <dbReference type="ARBA" id="ARBA00023136"/>
    </source>
</evidence>
<feature type="transmembrane region" description="Helical" evidence="5">
    <location>
        <begin position="64"/>
        <end position="88"/>
    </location>
</feature>
<dbReference type="Pfam" id="PF00892">
    <property type="entry name" value="EamA"/>
    <property type="match status" value="1"/>
</dbReference>
<dbReference type="InterPro" id="IPR037185">
    <property type="entry name" value="EmrE-like"/>
</dbReference>
<dbReference type="AlphaFoldDB" id="V4R2B8"/>
<comment type="caution">
    <text evidence="8">The sequence shown here is derived from an EMBL/GenBank/DDBJ whole genome shotgun (WGS) entry which is preliminary data.</text>
</comment>
<feature type="chain" id="PRO_5004725355" evidence="6">
    <location>
        <begin position="21"/>
        <end position="299"/>
    </location>
</feature>